<dbReference type="OrthoDB" id="2217145at2759"/>
<evidence type="ECO:0000256" key="4">
    <source>
        <dbReference type="ARBA" id="ARBA00023163"/>
    </source>
</evidence>
<dbReference type="InParanoid" id="A0A163J3T3"/>
<dbReference type="SUPFAM" id="SSF57701">
    <property type="entry name" value="Zn2/Cys6 DNA-binding domain"/>
    <property type="match status" value="1"/>
</dbReference>
<evidence type="ECO:0000256" key="1">
    <source>
        <dbReference type="ARBA" id="ARBA00004123"/>
    </source>
</evidence>
<name>A0A163J3T3_ABSGL</name>
<dbReference type="AlphaFoldDB" id="A0A163J3T3"/>
<proteinExistence type="predicted"/>
<dbReference type="GO" id="GO:0005634">
    <property type="term" value="C:nucleus"/>
    <property type="evidence" value="ECO:0007669"/>
    <property type="project" value="UniProtKB-SubCell"/>
</dbReference>
<feature type="region of interest" description="Disordered" evidence="6">
    <location>
        <begin position="185"/>
        <end position="209"/>
    </location>
</feature>
<evidence type="ECO:0000259" key="7">
    <source>
        <dbReference type="PROSITE" id="PS00463"/>
    </source>
</evidence>
<evidence type="ECO:0000256" key="2">
    <source>
        <dbReference type="ARBA" id="ARBA00022723"/>
    </source>
</evidence>
<sequence>MTDDDSKQRRNKPCESCRTHRRRCILSHQNLCERCQRMAIPCYFKFSTKPTTPKKPISASKKNRLFQKIWLLEQDATLLEAELHDFGTTRRKLSRKQQPSPTPAAWQVCIQRLQHQLIMETNITNVAELFTLMQQVSVHFQIQHIPPIPRHSNQVDLPVTLKVTPFEKALRDLFTTLATSSDSTTTTAAITNTTPIATPPLTPPSSTTSSQTSALYSLTEFEDQQEALATIKLQLIDIYFACQHLHNPLLIQSYYHGYMHQHLDDMISWATAAFTTYSPCIHVSDLFAQQAYWTRQQVGEFCQSEAKRLFDEAIFGDDDSSVSLIFTAYLLTHCACFTLQNRQAHVYADVAWQMSVELKQTHVPHLTSLAHDSLAWIHAEVWRRLYTVTRFMVISFNLVNDHRLDISALAAHAMGIGFPHLAPCEQDDPVLADAVHAYHDLAKLHHVAFLSNISSLSMRLYSGKLATVGSNDLRAMEARFVDFWYTLPPTHRLGSAPLAPLPMADIHQCPSFRSLRVNAAYYLMLMSTLLRLMPTVGTDHALEVVSLCCDAIIKIYKVMHARAPCTIELHWLIIVLDTVLLLLDAKDPEVRRRAKQGAKDAKELFMHRGSSQDYCSPSPIYSHTLYHAVLAQRMHAHLATKDTAF</sequence>
<dbReference type="CDD" id="cd12148">
    <property type="entry name" value="fungal_TF_MHR"/>
    <property type="match status" value="1"/>
</dbReference>
<organism evidence="8">
    <name type="scientific">Absidia glauca</name>
    <name type="common">Pin mould</name>
    <dbReference type="NCBI Taxonomy" id="4829"/>
    <lineage>
        <taxon>Eukaryota</taxon>
        <taxon>Fungi</taxon>
        <taxon>Fungi incertae sedis</taxon>
        <taxon>Mucoromycota</taxon>
        <taxon>Mucoromycotina</taxon>
        <taxon>Mucoromycetes</taxon>
        <taxon>Mucorales</taxon>
        <taxon>Cunninghamellaceae</taxon>
        <taxon>Absidia</taxon>
    </lineage>
</organism>
<evidence type="ECO:0000256" key="6">
    <source>
        <dbReference type="SAM" id="MobiDB-lite"/>
    </source>
</evidence>
<dbReference type="GO" id="GO:0000981">
    <property type="term" value="F:DNA-binding transcription factor activity, RNA polymerase II-specific"/>
    <property type="evidence" value="ECO:0007669"/>
    <property type="project" value="InterPro"/>
</dbReference>
<feature type="compositionally biased region" description="Low complexity" evidence="6">
    <location>
        <begin position="185"/>
        <end position="196"/>
    </location>
</feature>
<dbReference type="InterPro" id="IPR036864">
    <property type="entry name" value="Zn2-C6_fun-type_DNA-bd_sf"/>
</dbReference>
<comment type="subcellular location">
    <subcellularLocation>
        <location evidence="1">Nucleus</location>
    </subcellularLocation>
</comment>
<keyword evidence="3" id="KW-0805">Transcription regulation</keyword>
<evidence type="ECO:0000313" key="9">
    <source>
        <dbReference type="Proteomes" id="UP000078561"/>
    </source>
</evidence>
<gene>
    <name evidence="8" type="primary">ABSGL_02430.1 scaffold 3452</name>
</gene>
<keyword evidence="2" id="KW-0479">Metal-binding</keyword>
<protein>
    <recommendedName>
        <fullName evidence="7">Zn(2)-C6 fungal-type domain-containing protein</fullName>
    </recommendedName>
</protein>
<dbReference type="InterPro" id="IPR001138">
    <property type="entry name" value="Zn2Cys6_DnaBD"/>
</dbReference>
<feature type="domain" description="Zn(2)-C6 fungal-type" evidence="7">
    <location>
        <begin position="13"/>
        <end position="42"/>
    </location>
</feature>
<dbReference type="InterPro" id="IPR050815">
    <property type="entry name" value="TF_fung"/>
</dbReference>
<dbReference type="PANTHER" id="PTHR47338">
    <property type="entry name" value="ZN(II)2CYS6 TRANSCRIPTION FACTOR (EUROFUNG)-RELATED"/>
    <property type="match status" value="1"/>
</dbReference>
<reference evidence="8" key="1">
    <citation type="submission" date="2016-04" db="EMBL/GenBank/DDBJ databases">
        <authorList>
            <person name="Evans L.H."/>
            <person name="Alamgir A."/>
            <person name="Owens N."/>
            <person name="Weber N.D."/>
            <person name="Virtaneva K."/>
            <person name="Barbian K."/>
            <person name="Babar A."/>
            <person name="Rosenke K."/>
        </authorList>
    </citation>
    <scope>NUCLEOTIDE SEQUENCE [LARGE SCALE GENOMIC DNA]</scope>
    <source>
        <strain evidence="8">CBS 101.48</strain>
    </source>
</reference>
<dbReference type="Proteomes" id="UP000078561">
    <property type="component" value="Unassembled WGS sequence"/>
</dbReference>
<dbReference type="STRING" id="4829.A0A163J3T3"/>
<evidence type="ECO:0000256" key="5">
    <source>
        <dbReference type="ARBA" id="ARBA00023242"/>
    </source>
</evidence>
<evidence type="ECO:0000256" key="3">
    <source>
        <dbReference type="ARBA" id="ARBA00023015"/>
    </source>
</evidence>
<keyword evidence="5" id="KW-0539">Nucleus</keyword>
<evidence type="ECO:0000313" key="8">
    <source>
        <dbReference type="EMBL" id="SAL96972.1"/>
    </source>
</evidence>
<dbReference type="Gene3D" id="4.10.240.10">
    <property type="entry name" value="Zn(2)-C6 fungal-type DNA-binding domain"/>
    <property type="match status" value="1"/>
</dbReference>
<dbReference type="EMBL" id="LT551507">
    <property type="protein sequence ID" value="SAL96972.1"/>
    <property type="molecule type" value="Genomic_DNA"/>
</dbReference>
<keyword evidence="4" id="KW-0804">Transcription</keyword>
<dbReference type="PANTHER" id="PTHR47338:SF16">
    <property type="entry name" value="TRANSCRIPTION FACTOR, PUTATIVE (AFU_ORTHOLOGUE AFUA_2G09360)-RELATED"/>
    <property type="match status" value="1"/>
</dbReference>
<dbReference type="OMA" id="RNKPCES"/>
<accession>A0A163J3T3</accession>
<dbReference type="PROSITE" id="PS00463">
    <property type="entry name" value="ZN2_CY6_FUNGAL_1"/>
    <property type="match status" value="1"/>
</dbReference>
<keyword evidence="9" id="KW-1185">Reference proteome</keyword>
<dbReference type="GO" id="GO:0008270">
    <property type="term" value="F:zinc ion binding"/>
    <property type="evidence" value="ECO:0007669"/>
    <property type="project" value="InterPro"/>
</dbReference>